<dbReference type="PANTHER" id="PTHR36566">
    <property type="entry name" value="NICKEL INSERTION PROTEIN-RELATED"/>
    <property type="match status" value="1"/>
</dbReference>
<evidence type="ECO:0000256" key="1">
    <source>
        <dbReference type="ARBA" id="ARBA00022596"/>
    </source>
</evidence>
<dbReference type="KEGG" id="mtar:DF168_00943"/>
<gene>
    <name evidence="2" type="primary">larC</name>
    <name evidence="2" type="ORF">DF168_00943</name>
</gene>
<protein>
    <submittedName>
        <fullName evidence="2">Pyridinium-3,5-bisthiocarboxylic acid mononucleotide nickel insertion protein</fullName>
    </submittedName>
</protein>
<dbReference type="InterPro" id="IPR002822">
    <property type="entry name" value="Ni_insertion"/>
</dbReference>
<dbReference type="EMBL" id="CP029803">
    <property type="protein sequence ID" value="AWT59749.1"/>
    <property type="molecule type" value="Genomic_DNA"/>
</dbReference>
<proteinExistence type="predicted"/>
<dbReference type="Proteomes" id="UP000247465">
    <property type="component" value="Chromosome"/>
</dbReference>
<name>A0A2Z4ACD1_9BACT</name>
<keyword evidence="1" id="KW-0533">Nickel</keyword>
<sequence>MNGNSDAVLFIESIAGIAGDMFSAACVDAELVTAGELKDVPDHLGFDGVSVRFTRVKRAHLVATHMEVLCEEGAWTRFVESRAEILEHLECLESEGQSPQHAAKHSNELKLQSNHIPVRVIELILDSSNLCPVAVRAAKDILKELACAEAKAHGTESGLVHFHEIGRIDSIVDIAMAGLIISRLSPKRVFASGIKLGRGNVRIAHGLYPVPPPASAILSQGFPVDPVPDSISRRNLELSTPTGLAILRVLQPSFTQGWPSGRVITHGCGAGSMELKNYPNVTRVVWMEDLDAQPHLESSFVHSEIIEIVCNLDDETPERTAWLQQQALKRGALDVWITPIVGKKNRAAQLFSILTDAQSKSELVSLMLRSSATFGLRTRRWDKVQLVRRIETRDTIHGPLRFKIGITMEGDEIKEKPEYDDLEKIWEKDPNFRPDSGDE</sequence>
<dbReference type="PANTHER" id="PTHR36566:SF1">
    <property type="entry name" value="PYRIDINIUM-3,5-BISTHIOCARBOXYLIC ACID MONONUCLEOTIDE NICKEL INSERTION PROTEIN"/>
    <property type="match status" value="1"/>
</dbReference>
<accession>A0A2Z4ACD1</accession>
<reference evidence="2 3" key="1">
    <citation type="submission" date="2018-06" db="EMBL/GenBank/DDBJ databases">
        <title>Draft Genome Sequence of a Novel Marine Bacterium Related to the Verrucomicrobia.</title>
        <authorList>
            <person name="Vosseberg J."/>
            <person name="Martijn J."/>
            <person name="Ettema T.J.G."/>
        </authorList>
    </citation>
    <scope>NUCLEOTIDE SEQUENCE [LARGE SCALE GENOMIC DNA]</scope>
    <source>
        <strain evidence="2">TARA_B100001123</strain>
    </source>
</reference>
<dbReference type="AlphaFoldDB" id="A0A2Z4ACD1"/>
<organism evidence="2 3">
    <name type="scientific">Candidatus Moanibacter tarae</name>
    <dbReference type="NCBI Taxonomy" id="2200854"/>
    <lineage>
        <taxon>Bacteria</taxon>
        <taxon>Pseudomonadati</taxon>
        <taxon>Verrucomicrobiota</taxon>
        <taxon>Opitutia</taxon>
        <taxon>Puniceicoccales</taxon>
        <taxon>Puniceicoccales incertae sedis</taxon>
        <taxon>Candidatus Moanibacter</taxon>
    </lineage>
</organism>
<dbReference type="Gene3D" id="3.30.70.1380">
    <property type="entry name" value="Transcriptional regulatory protein pf0864 domain like"/>
    <property type="match status" value="1"/>
</dbReference>
<dbReference type="Pfam" id="PF01969">
    <property type="entry name" value="Ni_insertion"/>
    <property type="match status" value="1"/>
</dbReference>
<evidence type="ECO:0000313" key="2">
    <source>
        <dbReference type="EMBL" id="AWT59749.1"/>
    </source>
</evidence>
<evidence type="ECO:0000313" key="3">
    <source>
        <dbReference type="Proteomes" id="UP000247465"/>
    </source>
</evidence>